<organism evidence="1 2">
    <name type="scientific">Labrys monachus</name>
    <dbReference type="NCBI Taxonomy" id="217067"/>
    <lineage>
        <taxon>Bacteria</taxon>
        <taxon>Pseudomonadati</taxon>
        <taxon>Pseudomonadota</taxon>
        <taxon>Alphaproteobacteria</taxon>
        <taxon>Hyphomicrobiales</taxon>
        <taxon>Xanthobacteraceae</taxon>
        <taxon>Labrys</taxon>
    </lineage>
</organism>
<dbReference type="Proteomes" id="UP001237448">
    <property type="component" value="Unassembled WGS sequence"/>
</dbReference>
<evidence type="ECO:0008006" key="3">
    <source>
        <dbReference type="Google" id="ProtNLM"/>
    </source>
</evidence>
<evidence type="ECO:0000313" key="2">
    <source>
        <dbReference type="Proteomes" id="UP001237448"/>
    </source>
</evidence>
<dbReference type="RefSeq" id="WP_307423293.1">
    <property type="nucleotide sequence ID" value="NZ_JAUSVK010000001.1"/>
</dbReference>
<proteinExistence type="predicted"/>
<protein>
    <recommendedName>
        <fullName evidence="3">DUF3467 domain-containing protein</fullName>
    </recommendedName>
</protein>
<keyword evidence="2" id="KW-1185">Reference proteome</keyword>
<gene>
    <name evidence="1" type="ORF">J3R73_001057</name>
</gene>
<evidence type="ECO:0000313" key="1">
    <source>
        <dbReference type="EMBL" id="MDQ0391265.1"/>
    </source>
</evidence>
<dbReference type="EMBL" id="JAUSVK010000001">
    <property type="protein sequence ID" value="MDQ0391265.1"/>
    <property type="molecule type" value="Genomic_DNA"/>
</dbReference>
<name>A0ABU0F9K0_9HYPH</name>
<reference evidence="1 2" key="1">
    <citation type="submission" date="2023-07" db="EMBL/GenBank/DDBJ databases">
        <title>Genomic Encyclopedia of Type Strains, Phase IV (KMG-IV): sequencing the most valuable type-strain genomes for metagenomic binning, comparative biology and taxonomic classification.</title>
        <authorList>
            <person name="Goeker M."/>
        </authorList>
    </citation>
    <scope>NUCLEOTIDE SEQUENCE [LARGE SCALE GENOMIC DNA]</scope>
    <source>
        <strain evidence="1 2">DSM 5896</strain>
    </source>
</reference>
<sequence length="100" mass="10582">MADPKRPATPPYRNVDTAPFVYFDVVPSFGVMQGTVQIELAARTLSPAGKDVAIELVACGRLRCSPMAAQALRDAIDKSLKMLAQPQPQSAPAVGSATIQ</sequence>
<comment type="caution">
    <text evidence="1">The sequence shown here is derived from an EMBL/GenBank/DDBJ whole genome shotgun (WGS) entry which is preliminary data.</text>
</comment>
<accession>A0ABU0F9K0</accession>